<name>A0A8J8GJ94_9BACI</name>
<gene>
    <name evidence="3" type="ORF">HR057_16440</name>
</gene>
<dbReference type="InterPro" id="IPR002881">
    <property type="entry name" value="DUF58"/>
</dbReference>
<keyword evidence="1" id="KW-0812">Transmembrane</keyword>
<dbReference type="Pfam" id="PF01882">
    <property type="entry name" value="DUF58"/>
    <property type="match status" value="1"/>
</dbReference>
<dbReference type="Proteomes" id="UP000625804">
    <property type="component" value="Unassembled WGS sequence"/>
</dbReference>
<sequence>MSTLFNRLKLSGKVLLLLIGLGALYAFAMFQGGFVSWFLLYSFSPFIIYSLIFAMYPFSFWKVERILEHQKKYEAGDSLTVQIHLSRRLPFPLYFLIVTDNYSGNFPEKQGQKKLMLFPLFKRKITVTYEIAHLPRGELVFEDLTIVSGDFFGFINKKHQFQTKSKVVVYPKKQRINPLFLKTQVGEGRLSRRFDYKKETMVPSGIREYQRGDRLSWINWKMTAKKSKLISKEFEVNEDQNYCIWLDRSMLINHDAFEKMVVFAASLVDELTKTGCPVQLISIGKDKDSSIFSLKRTSESHGELFYHLAVAQNDAPKLLKQAVEKEKKVLPEKGTIIFVTEKMDPQFLQWTKRIASSQRRIAIILAAKQGVLNYSAHLSKQNIMIKTIDEDFGFERTWVQSVGYEKSFS</sequence>
<dbReference type="PANTHER" id="PTHR34351:SF2">
    <property type="entry name" value="DUF58 DOMAIN-CONTAINING PROTEIN"/>
    <property type="match status" value="1"/>
</dbReference>
<dbReference type="EMBL" id="JABTTE010000040">
    <property type="protein sequence ID" value="NSL53330.1"/>
    <property type="molecule type" value="Genomic_DNA"/>
</dbReference>
<keyword evidence="1" id="KW-0472">Membrane</keyword>
<keyword evidence="4" id="KW-1185">Reference proteome</keyword>
<dbReference type="AlphaFoldDB" id="A0A8J8GJ94"/>
<evidence type="ECO:0000259" key="2">
    <source>
        <dbReference type="Pfam" id="PF01882"/>
    </source>
</evidence>
<dbReference type="PANTHER" id="PTHR34351">
    <property type="entry name" value="SLR1927 PROTEIN-RELATED"/>
    <property type="match status" value="1"/>
</dbReference>
<accession>A0A8J8GJ94</accession>
<dbReference type="RefSeq" id="WP_173732552.1">
    <property type="nucleotide sequence ID" value="NZ_JABTTE010000040.1"/>
</dbReference>
<evidence type="ECO:0000313" key="3">
    <source>
        <dbReference type="EMBL" id="NSL53330.1"/>
    </source>
</evidence>
<reference evidence="3" key="1">
    <citation type="submission" date="2020-06" db="EMBL/GenBank/DDBJ databases">
        <title>A novel thermopfilic bacterium from Erzurum, Turkey.</title>
        <authorList>
            <person name="Adiguzel A."/>
            <person name="Ay H."/>
            <person name="Baltaci M.O."/>
        </authorList>
    </citation>
    <scope>NUCLEOTIDE SEQUENCE</scope>
    <source>
        <strain evidence="3">P2</strain>
    </source>
</reference>
<organism evidence="3 4">
    <name type="scientific">Calidifontibacillus erzurumensis</name>
    <dbReference type="NCBI Taxonomy" id="2741433"/>
    <lineage>
        <taxon>Bacteria</taxon>
        <taxon>Bacillati</taxon>
        <taxon>Bacillota</taxon>
        <taxon>Bacilli</taxon>
        <taxon>Bacillales</taxon>
        <taxon>Bacillaceae</taxon>
        <taxon>Calidifontibacillus/Schinkia group</taxon>
        <taxon>Calidifontibacillus</taxon>
    </lineage>
</organism>
<protein>
    <submittedName>
        <fullName evidence="3">DUF58 domain-containing protein</fullName>
    </submittedName>
</protein>
<feature type="domain" description="DUF58" evidence="2">
    <location>
        <begin position="206"/>
        <end position="365"/>
    </location>
</feature>
<evidence type="ECO:0000313" key="4">
    <source>
        <dbReference type="Proteomes" id="UP000625804"/>
    </source>
</evidence>
<comment type="caution">
    <text evidence="3">The sequence shown here is derived from an EMBL/GenBank/DDBJ whole genome shotgun (WGS) entry which is preliminary data.</text>
</comment>
<feature type="transmembrane region" description="Helical" evidence="1">
    <location>
        <begin position="38"/>
        <end position="61"/>
    </location>
</feature>
<evidence type="ECO:0000256" key="1">
    <source>
        <dbReference type="SAM" id="Phobius"/>
    </source>
</evidence>
<keyword evidence="1" id="KW-1133">Transmembrane helix</keyword>
<proteinExistence type="predicted"/>